<proteinExistence type="predicted"/>
<evidence type="ECO:0000256" key="1">
    <source>
        <dbReference type="SAM" id="Phobius"/>
    </source>
</evidence>
<feature type="transmembrane region" description="Helical" evidence="1">
    <location>
        <begin position="400"/>
        <end position="418"/>
    </location>
</feature>
<keyword evidence="1" id="KW-0812">Transmembrane</keyword>
<dbReference type="RefSeq" id="WP_112114728.1">
    <property type="nucleotide sequence ID" value="NZ_PRKZ01000001.1"/>
</dbReference>
<protein>
    <recommendedName>
        <fullName evidence="4">Exopolysaccharide Pel transporter PelG</fullName>
    </recommendedName>
</protein>
<reference evidence="2 3" key="1">
    <citation type="submission" date="2018-02" db="EMBL/GenBank/DDBJ databases">
        <title>Complete genome sequencing of Faecalibacterium prausnitzii strains isolated from the human gut.</title>
        <authorList>
            <person name="Fitzgerald B.C."/>
            <person name="Shkoporov A.N."/>
            <person name="Ross P.R."/>
            <person name="Hill C."/>
        </authorList>
    </citation>
    <scope>NUCLEOTIDE SEQUENCE [LARGE SCALE GENOMIC DNA]</scope>
    <source>
        <strain evidence="2 3">APC942/8-14-2</strain>
    </source>
</reference>
<organism evidence="2 3">
    <name type="scientific">Faecalibacterium prausnitzii</name>
    <dbReference type="NCBI Taxonomy" id="853"/>
    <lineage>
        <taxon>Bacteria</taxon>
        <taxon>Bacillati</taxon>
        <taxon>Bacillota</taxon>
        <taxon>Clostridia</taxon>
        <taxon>Eubacteriales</taxon>
        <taxon>Oscillospiraceae</taxon>
        <taxon>Faecalibacterium</taxon>
    </lineage>
</organism>
<feature type="transmembrane region" description="Helical" evidence="1">
    <location>
        <begin position="232"/>
        <end position="257"/>
    </location>
</feature>
<feature type="transmembrane region" description="Helical" evidence="1">
    <location>
        <begin position="368"/>
        <end position="393"/>
    </location>
</feature>
<dbReference type="EMBL" id="PRKZ01000001">
    <property type="protein sequence ID" value="RAW52140.1"/>
    <property type="molecule type" value="Genomic_DNA"/>
</dbReference>
<dbReference type="Proteomes" id="UP000251634">
    <property type="component" value="Unassembled WGS sequence"/>
</dbReference>
<keyword evidence="1" id="KW-1133">Transmembrane helix</keyword>
<comment type="caution">
    <text evidence="2">The sequence shown here is derived from an EMBL/GenBank/DDBJ whole genome shotgun (WGS) entry which is preliminary data.</text>
</comment>
<evidence type="ECO:0008006" key="4">
    <source>
        <dbReference type="Google" id="ProtNLM"/>
    </source>
</evidence>
<feature type="transmembrane region" description="Helical" evidence="1">
    <location>
        <begin position="162"/>
        <end position="186"/>
    </location>
</feature>
<dbReference type="InterPro" id="IPR031617">
    <property type="entry name" value="PelG"/>
</dbReference>
<evidence type="ECO:0000313" key="3">
    <source>
        <dbReference type="Proteomes" id="UP000251634"/>
    </source>
</evidence>
<dbReference type="Pfam" id="PF16933">
    <property type="entry name" value="PelG"/>
    <property type="match status" value="1"/>
</dbReference>
<gene>
    <name evidence="2" type="ORF">C4N25_01630</name>
</gene>
<keyword evidence="1" id="KW-0472">Membrane</keyword>
<feature type="transmembrane region" description="Helical" evidence="1">
    <location>
        <begin position="341"/>
        <end position="362"/>
    </location>
</feature>
<feature type="transmembrane region" description="Helical" evidence="1">
    <location>
        <begin position="192"/>
        <end position="212"/>
    </location>
</feature>
<feature type="transmembrane region" description="Helical" evidence="1">
    <location>
        <begin position="23"/>
        <end position="49"/>
    </location>
</feature>
<feature type="transmembrane region" description="Helical" evidence="1">
    <location>
        <begin position="277"/>
        <end position="299"/>
    </location>
</feature>
<feature type="transmembrane region" description="Helical" evidence="1">
    <location>
        <begin position="61"/>
        <end position="82"/>
    </location>
</feature>
<dbReference type="AlphaFoldDB" id="A0A329TTD7"/>
<feature type="transmembrane region" description="Helical" evidence="1">
    <location>
        <begin position="110"/>
        <end position="141"/>
    </location>
</feature>
<sequence length="496" mass="54750">MAGIGFELKKLFRRKGLFASLRAYGYAGIICTGPMLLGVALQMGILLLCGWVGAERAQQDLLVCMITYTLLFSLTVTSFFSMPVTRYLADMLYEEREQAILPSFWGSSSLMLVLGCSLYGLFLLVSGATLLQGLLCLWLFAEMIVNWNGMSYLTAIKDYRGILCSFLAAIGLAFGLGLVLVVLLGFPVPEGMLFAVAMGYGLMMVWDVVLLYRYFPQSDESPWTFLKWVDEFLPLAFTGLCTNIGLFAHLVICWVGPVGVQVKGLFYGAPYYDVPALIAFLTILITSINFVVSVEVNFYPKYRDYYSLFNDGGVVGDIVTAEEEMLAVLNRELRFTALKQLFVTAAVLSLEGTLLDLLPLGFNDLMHGYFRTLCVGYGLYAVGNTILMILLYFTDYRGAVTAAAVFAVSASGFTALSMAFNTAFYGFGFLIGAALFYLVTLLRLDAFTANLPYRVLGQQPIVAETRAGRFTRLGLFLETRSASRAKHAAGEEREDE</sequence>
<accession>A0A329TTD7</accession>
<evidence type="ECO:0000313" key="2">
    <source>
        <dbReference type="EMBL" id="RAW52140.1"/>
    </source>
</evidence>
<name>A0A329TTD7_9FIRM</name>
<feature type="transmembrane region" description="Helical" evidence="1">
    <location>
        <begin position="424"/>
        <end position="444"/>
    </location>
</feature>